<dbReference type="OrthoDB" id="9795467at2"/>
<reference evidence="2" key="1">
    <citation type="submission" date="2016-10" db="EMBL/GenBank/DDBJ databases">
        <authorList>
            <person name="Varghese N."/>
            <person name="Submissions S."/>
        </authorList>
    </citation>
    <scope>NUCLEOTIDE SEQUENCE [LARGE SCALE GENOMIC DNA]</scope>
    <source>
        <strain evidence="2">CGMCC 1.8946</strain>
    </source>
</reference>
<dbReference type="Proteomes" id="UP000198601">
    <property type="component" value="Unassembled WGS sequence"/>
</dbReference>
<name>A0A1G4PYU6_9BACL</name>
<proteinExistence type="predicted"/>
<accession>A0A1G4PYU6</accession>
<dbReference type="RefSeq" id="WP_090667551.1">
    <property type="nucleotide sequence ID" value="NZ_FMTT01000004.1"/>
</dbReference>
<protein>
    <submittedName>
        <fullName evidence="1">Uncharacterized protein</fullName>
    </submittedName>
</protein>
<evidence type="ECO:0000313" key="1">
    <source>
        <dbReference type="EMBL" id="SCW37500.1"/>
    </source>
</evidence>
<dbReference type="AlphaFoldDB" id="A0A1G4PYU6"/>
<dbReference type="STRING" id="624147.SAMN04487970_1004201"/>
<keyword evidence="2" id="KW-1185">Reference proteome</keyword>
<dbReference type="EMBL" id="FMTT01000004">
    <property type="protein sequence ID" value="SCW37500.1"/>
    <property type="molecule type" value="Genomic_DNA"/>
</dbReference>
<gene>
    <name evidence="1" type="ORF">SAMN04487970_1004201</name>
</gene>
<evidence type="ECO:0000313" key="2">
    <source>
        <dbReference type="Proteomes" id="UP000198601"/>
    </source>
</evidence>
<organism evidence="1 2">
    <name type="scientific">Paenibacillus tianmuensis</name>
    <dbReference type="NCBI Taxonomy" id="624147"/>
    <lineage>
        <taxon>Bacteria</taxon>
        <taxon>Bacillati</taxon>
        <taxon>Bacillota</taxon>
        <taxon>Bacilli</taxon>
        <taxon>Bacillales</taxon>
        <taxon>Paenibacillaceae</taxon>
        <taxon>Paenibacillus</taxon>
    </lineage>
</organism>
<sequence>MQKKDSNIEAFYKLSPQDAYTPAVLYEFSTEFYEQVQQSMTGVIEGKLELDHALVELNKIGQFKLDQALKK</sequence>